<dbReference type="Proteomes" id="UP000799753">
    <property type="component" value="Unassembled WGS sequence"/>
</dbReference>
<organism evidence="4 5">
    <name type="scientific">Massarina eburnea CBS 473.64</name>
    <dbReference type="NCBI Taxonomy" id="1395130"/>
    <lineage>
        <taxon>Eukaryota</taxon>
        <taxon>Fungi</taxon>
        <taxon>Dikarya</taxon>
        <taxon>Ascomycota</taxon>
        <taxon>Pezizomycotina</taxon>
        <taxon>Dothideomycetes</taxon>
        <taxon>Pleosporomycetidae</taxon>
        <taxon>Pleosporales</taxon>
        <taxon>Massarineae</taxon>
        <taxon>Massarinaceae</taxon>
        <taxon>Massarina</taxon>
    </lineage>
</organism>
<dbReference type="GO" id="GO:0003676">
    <property type="term" value="F:nucleic acid binding"/>
    <property type="evidence" value="ECO:0007669"/>
    <property type="project" value="InterPro"/>
</dbReference>
<protein>
    <recommendedName>
        <fullName evidence="3">DBF4-type domain-containing protein</fullName>
    </recommendedName>
</protein>
<sequence length="632" mass="70072">MAAVAVPPSPQFADAMATRRVPLANLQNATNSPLRTTQVGGKRQRSTASEQRDLPYGQPPPKKHIIEVDDAEARRSGLVRRSGAPTTALTRKLQEARGEAKAVPKPADKKAANELDQIRQWQRHYRKLFPGFVFYFESIPELVKYSIVRQAHALGAREVKFFSREVTHVITARAIPRDLDSSSSNAAKGTVNPSQLVSKTSIFDTALQNHKTTNNGDILYKAKELGMKLWTVDKLQKIVDTLLASAPEDDVPTHAVRYGAAAPHPKPRPADLQKLLENEKLNRVSDIASQDLIQLRGYYVYVHDMDELTRPVMIREYSKVAKREDGKWPQFRISGTGKCPFVEDRDHARRQQQEEAERVRKAVALPAPRTRAATANPGGRVVNENGNLSRRPSAASILVKEEGVKPLDAPKVIPPKRANTEGMPPMFGSAQASLRTMPRFIGGEPVASGLHQSNITSAIRSQAVSSTAAAPGARAGISKEVNQLKRKALEKNSIPSANTNSALSSTMNTDSQLRGLINQEHTQPPRAAKRRAQETLGHNPEEKQARRVIIRRRKNTEKELKPGYCENCREKFNDFDEVCDQLFTIVSFWLTFPSMWSHESTANLHRLPTAGSSSTNCLPNSSVNDDYDVHTS</sequence>
<dbReference type="InterPro" id="IPR055116">
    <property type="entry name" value="DBF4_BRCT"/>
</dbReference>
<feature type="compositionally biased region" description="Polar residues" evidence="2">
    <location>
        <begin position="25"/>
        <end position="39"/>
    </location>
</feature>
<dbReference type="SUPFAM" id="SSF52113">
    <property type="entry name" value="BRCT domain"/>
    <property type="match status" value="1"/>
</dbReference>
<proteinExistence type="predicted"/>
<dbReference type="Pfam" id="PF08630">
    <property type="entry name" value="Dfp1_Him1_M"/>
    <property type="match status" value="1"/>
</dbReference>
<feature type="domain" description="DBF4-type" evidence="3">
    <location>
        <begin position="558"/>
        <end position="577"/>
    </location>
</feature>
<feature type="compositionally biased region" description="Polar residues" evidence="2">
    <location>
        <begin position="493"/>
        <end position="512"/>
    </location>
</feature>
<evidence type="ECO:0000256" key="1">
    <source>
        <dbReference type="PROSITE-ProRule" id="PRU00600"/>
    </source>
</evidence>
<dbReference type="GO" id="GO:1901987">
    <property type="term" value="P:regulation of cell cycle phase transition"/>
    <property type="evidence" value="ECO:0007669"/>
    <property type="project" value="TreeGrafter"/>
</dbReference>
<dbReference type="GO" id="GO:0043539">
    <property type="term" value="F:protein serine/threonine kinase activator activity"/>
    <property type="evidence" value="ECO:0007669"/>
    <property type="project" value="TreeGrafter"/>
</dbReference>
<dbReference type="GO" id="GO:0031431">
    <property type="term" value="C:Dbf4-dependent protein kinase complex"/>
    <property type="evidence" value="ECO:0007669"/>
    <property type="project" value="TreeGrafter"/>
</dbReference>
<evidence type="ECO:0000313" key="5">
    <source>
        <dbReference type="Proteomes" id="UP000799753"/>
    </source>
</evidence>
<dbReference type="AlphaFoldDB" id="A0A6A6S4J6"/>
<dbReference type="InterPro" id="IPR006572">
    <property type="entry name" value="Znf_DBF"/>
</dbReference>
<dbReference type="EMBL" id="MU006781">
    <property type="protein sequence ID" value="KAF2642629.1"/>
    <property type="molecule type" value="Genomic_DNA"/>
</dbReference>
<evidence type="ECO:0000256" key="2">
    <source>
        <dbReference type="SAM" id="MobiDB-lite"/>
    </source>
</evidence>
<keyword evidence="1" id="KW-0863">Zinc-finger</keyword>
<reference evidence="4" key="1">
    <citation type="journal article" date="2020" name="Stud. Mycol.">
        <title>101 Dothideomycetes genomes: a test case for predicting lifestyles and emergence of pathogens.</title>
        <authorList>
            <person name="Haridas S."/>
            <person name="Albert R."/>
            <person name="Binder M."/>
            <person name="Bloem J."/>
            <person name="Labutti K."/>
            <person name="Salamov A."/>
            <person name="Andreopoulos B."/>
            <person name="Baker S."/>
            <person name="Barry K."/>
            <person name="Bills G."/>
            <person name="Bluhm B."/>
            <person name="Cannon C."/>
            <person name="Castanera R."/>
            <person name="Culley D."/>
            <person name="Daum C."/>
            <person name="Ezra D."/>
            <person name="Gonzalez J."/>
            <person name="Henrissat B."/>
            <person name="Kuo A."/>
            <person name="Liang C."/>
            <person name="Lipzen A."/>
            <person name="Lutzoni F."/>
            <person name="Magnuson J."/>
            <person name="Mondo S."/>
            <person name="Nolan M."/>
            <person name="Ohm R."/>
            <person name="Pangilinan J."/>
            <person name="Park H.-J."/>
            <person name="Ramirez L."/>
            <person name="Alfaro M."/>
            <person name="Sun H."/>
            <person name="Tritt A."/>
            <person name="Yoshinaga Y."/>
            <person name="Zwiers L.-H."/>
            <person name="Turgeon B."/>
            <person name="Goodwin S."/>
            <person name="Spatafora J."/>
            <person name="Crous P."/>
            <person name="Grigoriev I."/>
        </authorList>
    </citation>
    <scope>NUCLEOTIDE SEQUENCE</scope>
    <source>
        <strain evidence="4">CBS 473.64</strain>
    </source>
</reference>
<dbReference type="GO" id="GO:0008270">
    <property type="term" value="F:zinc ion binding"/>
    <property type="evidence" value="ECO:0007669"/>
    <property type="project" value="UniProtKB-KW"/>
</dbReference>
<gene>
    <name evidence="4" type="ORF">P280DRAFT_269954</name>
</gene>
<evidence type="ECO:0000259" key="3">
    <source>
        <dbReference type="PROSITE" id="PS51265"/>
    </source>
</evidence>
<keyword evidence="1" id="KW-0862">Zinc</keyword>
<feature type="region of interest" description="Disordered" evidence="2">
    <location>
        <begin position="23"/>
        <end position="63"/>
    </location>
</feature>
<dbReference type="InterPro" id="IPR013939">
    <property type="entry name" value="Regulatory_Dfp1/Him1"/>
</dbReference>
<dbReference type="Pfam" id="PF22437">
    <property type="entry name" value="DBF4_BRCT"/>
    <property type="match status" value="1"/>
</dbReference>
<feature type="region of interest" description="Disordered" evidence="2">
    <location>
        <begin position="609"/>
        <end position="632"/>
    </location>
</feature>
<dbReference type="OrthoDB" id="21380at2759"/>
<keyword evidence="5" id="KW-1185">Reference proteome</keyword>
<keyword evidence="1" id="KW-0479">Metal-binding</keyword>
<dbReference type="PANTHER" id="PTHR15375">
    <property type="entry name" value="ACTIVATOR OF S-PHASE KINASE-RELATED"/>
    <property type="match status" value="1"/>
</dbReference>
<dbReference type="PANTHER" id="PTHR15375:SF26">
    <property type="entry name" value="PROTEIN CHIFFON"/>
    <property type="match status" value="1"/>
</dbReference>
<dbReference type="PROSITE" id="PS51265">
    <property type="entry name" value="ZF_DBF4"/>
    <property type="match status" value="1"/>
</dbReference>
<dbReference type="Gene3D" id="3.40.50.10190">
    <property type="entry name" value="BRCT domain"/>
    <property type="match status" value="1"/>
</dbReference>
<name>A0A6A6S4J6_9PLEO</name>
<evidence type="ECO:0000313" key="4">
    <source>
        <dbReference type="EMBL" id="KAF2642629.1"/>
    </source>
</evidence>
<feature type="region of interest" description="Disordered" evidence="2">
    <location>
        <begin position="489"/>
        <end position="547"/>
    </location>
</feature>
<dbReference type="GO" id="GO:0010571">
    <property type="term" value="P:positive regulation of nuclear cell cycle DNA replication"/>
    <property type="evidence" value="ECO:0007669"/>
    <property type="project" value="TreeGrafter"/>
</dbReference>
<accession>A0A6A6S4J6</accession>
<feature type="compositionally biased region" description="Polar residues" evidence="2">
    <location>
        <begin position="610"/>
        <end position="626"/>
    </location>
</feature>
<dbReference type="InterPro" id="IPR051590">
    <property type="entry name" value="Replication_Regulatory_Kinase"/>
</dbReference>
<dbReference type="InterPro" id="IPR036420">
    <property type="entry name" value="BRCT_dom_sf"/>
</dbReference>